<evidence type="ECO:0000259" key="8">
    <source>
        <dbReference type="Pfam" id="PF00892"/>
    </source>
</evidence>
<feature type="transmembrane region" description="Helical" evidence="7">
    <location>
        <begin position="181"/>
        <end position="200"/>
    </location>
</feature>
<gene>
    <name evidence="9" type="ORF">ACFPOG_12495</name>
</gene>
<feature type="transmembrane region" description="Helical" evidence="7">
    <location>
        <begin position="220"/>
        <end position="239"/>
    </location>
</feature>
<evidence type="ECO:0000313" key="10">
    <source>
        <dbReference type="Proteomes" id="UP001596044"/>
    </source>
</evidence>
<dbReference type="InterPro" id="IPR037185">
    <property type="entry name" value="EmrE-like"/>
</dbReference>
<dbReference type="SUPFAM" id="SSF103481">
    <property type="entry name" value="Multidrug resistance efflux transporter EmrE"/>
    <property type="match status" value="2"/>
</dbReference>
<feature type="transmembrane region" description="Helical" evidence="7">
    <location>
        <begin position="275"/>
        <end position="296"/>
    </location>
</feature>
<dbReference type="InterPro" id="IPR051258">
    <property type="entry name" value="Diverse_Substrate_Transporter"/>
</dbReference>
<keyword evidence="5 7" id="KW-1133">Transmembrane helix</keyword>
<sequence>MDKKMLQAYFLLLLATGIWGGNLVVGKVATAYFPPFTLALLRWSIALLILLPFSWRRLCKEWNIIVRYKWVLVGMSIFGISGYNALLYYALNHTTSINAAVVNSITPVFIAAFSFFILRQTLKIGQILGIAISVLGIVLTVSQGSWEKLIELRFNVGDLLVIAAVICWSIYSVLLKKYAVVLPRFSAFFFTVMLAVISLAGLSATERPDISVLFKWNGTVWFILLYIGIAAAIVSFLAWNVAIERVGAATAGIFYNLIPLFSISFAVIFLGEPVLWYQISGGTMVIAGVLVSVIPFSRNELTTKRILMVLRRNRGI</sequence>
<dbReference type="Gene3D" id="1.10.3730.20">
    <property type="match status" value="1"/>
</dbReference>
<comment type="subcellular location">
    <subcellularLocation>
        <location evidence="1">Cell membrane</location>
        <topology evidence="1">Multi-pass membrane protein</topology>
    </subcellularLocation>
</comment>
<evidence type="ECO:0000256" key="7">
    <source>
        <dbReference type="SAM" id="Phobius"/>
    </source>
</evidence>
<feature type="transmembrane region" description="Helical" evidence="7">
    <location>
        <begin position="97"/>
        <end position="118"/>
    </location>
</feature>
<evidence type="ECO:0000256" key="4">
    <source>
        <dbReference type="ARBA" id="ARBA00022692"/>
    </source>
</evidence>
<evidence type="ECO:0000256" key="3">
    <source>
        <dbReference type="ARBA" id="ARBA00022475"/>
    </source>
</evidence>
<evidence type="ECO:0000256" key="5">
    <source>
        <dbReference type="ARBA" id="ARBA00022989"/>
    </source>
</evidence>
<protein>
    <submittedName>
        <fullName evidence="9">DMT family transporter</fullName>
    </submittedName>
</protein>
<keyword evidence="10" id="KW-1185">Reference proteome</keyword>
<reference evidence="10" key="1">
    <citation type="journal article" date="2019" name="Int. J. Syst. Evol. Microbiol.">
        <title>The Global Catalogue of Microorganisms (GCM) 10K type strain sequencing project: providing services to taxonomists for standard genome sequencing and annotation.</title>
        <authorList>
            <consortium name="The Broad Institute Genomics Platform"/>
            <consortium name="The Broad Institute Genome Sequencing Center for Infectious Disease"/>
            <person name="Wu L."/>
            <person name="Ma J."/>
        </authorList>
    </citation>
    <scope>NUCLEOTIDE SEQUENCE [LARGE SCALE GENOMIC DNA]</scope>
    <source>
        <strain evidence="10">KACC 11904</strain>
    </source>
</reference>
<evidence type="ECO:0000256" key="6">
    <source>
        <dbReference type="ARBA" id="ARBA00023136"/>
    </source>
</evidence>
<comment type="caution">
    <text evidence="9">The sequence shown here is derived from an EMBL/GenBank/DDBJ whole genome shotgun (WGS) entry which is preliminary data.</text>
</comment>
<dbReference type="RefSeq" id="WP_377524657.1">
    <property type="nucleotide sequence ID" value="NZ_JBHSMJ010000017.1"/>
</dbReference>
<feature type="transmembrane region" description="Helical" evidence="7">
    <location>
        <begin position="127"/>
        <end position="146"/>
    </location>
</feature>
<dbReference type="Pfam" id="PF00892">
    <property type="entry name" value="EamA"/>
    <property type="match status" value="2"/>
</dbReference>
<name>A0ABW0K6Y9_9BACL</name>
<keyword evidence="3" id="KW-1003">Cell membrane</keyword>
<feature type="transmembrane region" description="Helical" evidence="7">
    <location>
        <begin position="36"/>
        <end position="58"/>
    </location>
</feature>
<dbReference type="InterPro" id="IPR000620">
    <property type="entry name" value="EamA_dom"/>
</dbReference>
<keyword evidence="6 7" id="KW-0472">Membrane</keyword>
<comment type="similarity">
    <text evidence="2">Belongs to the EamA transporter family.</text>
</comment>
<keyword evidence="4 7" id="KW-0812">Transmembrane</keyword>
<proteinExistence type="inferred from homology"/>
<dbReference type="Proteomes" id="UP001596044">
    <property type="component" value="Unassembled WGS sequence"/>
</dbReference>
<dbReference type="EMBL" id="JBHSMJ010000017">
    <property type="protein sequence ID" value="MFC5449083.1"/>
    <property type="molecule type" value="Genomic_DNA"/>
</dbReference>
<feature type="transmembrane region" description="Helical" evidence="7">
    <location>
        <begin position="152"/>
        <end position="174"/>
    </location>
</feature>
<evidence type="ECO:0000256" key="1">
    <source>
        <dbReference type="ARBA" id="ARBA00004651"/>
    </source>
</evidence>
<feature type="transmembrane region" description="Helical" evidence="7">
    <location>
        <begin position="246"/>
        <end position="269"/>
    </location>
</feature>
<dbReference type="PANTHER" id="PTHR42920">
    <property type="entry name" value="OS03G0707200 PROTEIN-RELATED"/>
    <property type="match status" value="1"/>
</dbReference>
<feature type="domain" description="EamA" evidence="8">
    <location>
        <begin position="156"/>
        <end position="293"/>
    </location>
</feature>
<organism evidence="9 10">
    <name type="scientific">Paenibacillus aestuarii</name>
    <dbReference type="NCBI Taxonomy" id="516965"/>
    <lineage>
        <taxon>Bacteria</taxon>
        <taxon>Bacillati</taxon>
        <taxon>Bacillota</taxon>
        <taxon>Bacilli</taxon>
        <taxon>Bacillales</taxon>
        <taxon>Paenibacillaceae</taxon>
        <taxon>Paenibacillus</taxon>
    </lineage>
</organism>
<feature type="transmembrane region" description="Helical" evidence="7">
    <location>
        <begin position="70"/>
        <end position="91"/>
    </location>
</feature>
<dbReference type="PANTHER" id="PTHR42920:SF11">
    <property type="entry name" value="INNER MEMBRANE PROTEIN YTFF"/>
    <property type="match status" value="1"/>
</dbReference>
<accession>A0ABW0K6Y9</accession>
<evidence type="ECO:0000256" key="2">
    <source>
        <dbReference type="ARBA" id="ARBA00007362"/>
    </source>
</evidence>
<feature type="domain" description="EamA" evidence="8">
    <location>
        <begin position="8"/>
        <end position="141"/>
    </location>
</feature>
<evidence type="ECO:0000313" key="9">
    <source>
        <dbReference type="EMBL" id="MFC5449083.1"/>
    </source>
</evidence>